<sequence>MSDSSLQDRARNGYSYICLRHDDRANMATPNPAPNRDEWLFWAPIMVQHGIPCVSTRDKAVYLHPHQECVRNQIALLGHFNNHTRFGKQLCVKPMPPQDFITLVSNYA</sequence>
<dbReference type="EMBL" id="GBRH01281975">
    <property type="protein sequence ID" value="JAD15920.1"/>
    <property type="molecule type" value="Transcribed_RNA"/>
</dbReference>
<accession>A0A0A9UHM2</accession>
<organism evidence="1">
    <name type="scientific">Arundo donax</name>
    <name type="common">Giant reed</name>
    <name type="synonym">Donax arundinaceus</name>
    <dbReference type="NCBI Taxonomy" id="35708"/>
    <lineage>
        <taxon>Eukaryota</taxon>
        <taxon>Viridiplantae</taxon>
        <taxon>Streptophyta</taxon>
        <taxon>Embryophyta</taxon>
        <taxon>Tracheophyta</taxon>
        <taxon>Spermatophyta</taxon>
        <taxon>Magnoliopsida</taxon>
        <taxon>Liliopsida</taxon>
        <taxon>Poales</taxon>
        <taxon>Poaceae</taxon>
        <taxon>PACMAD clade</taxon>
        <taxon>Arundinoideae</taxon>
        <taxon>Arundineae</taxon>
        <taxon>Arundo</taxon>
    </lineage>
</organism>
<reference evidence="1" key="2">
    <citation type="journal article" date="2015" name="Data Brief">
        <title>Shoot transcriptome of the giant reed, Arundo donax.</title>
        <authorList>
            <person name="Barrero R.A."/>
            <person name="Guerrero F.D."/>
            <person name="Moolhuijzen P."/>
            <person name="Goolsby J.A."/>
            <person name="Tidwell J."/>
            <person name="Bellgard S.E."/>
            <person name="Bellgard M.I."/>
        </authorList>
    </citation>
    <scope>NUCLEOTIDE SEQUENCE</scope>
    <source>
        <tissue evidence="1">Shoot tissue taken approximately 20 cm above the soil surface</tissue>
    </source>
</reference>
<proteinExistence type="predicted"/>
<name>A0A0A9UHM2_ARUDO</name>
<protein>
    <submittedName>
        <fullName evidence="1">Uncharacterized protein</fullName>
    </submittedName>
</protein>
<dbReference type="AlphaFoldDB" id="A0A0A9UHM2"/>
<reference evidence="1" key="1">
    <citation type="submission" date="2014-09" db="EMBL/GenBank/DDBJ databases">
        <authorList>
            <person name="Magalhaes I.L.F."/>
            <person name="Oliveira U."/>
            <person name="Santos F.R."/>
            <person name="Vidigal T.H.D.A."/>
            <person name="Brescovit A.D."/>
            <person name="Santos A.J."/>
        </authorList>
    </citation>
    <scope>NUCLEOTIDE SEQUENCE</scope>
    <source>
        <tissue evidence="1">Shoot tissue taken approximately 20 cm above the soil surface</tissue>
    </source>
</reference>
<evidence type="ECO:0000313" key="1">
    <source>
        <dbReference type="EMBL" id="JAD15920.1"/>
    </source>
</evidence>